<dbReference type="PANTHER" id="PTHR23413:SF1">
    <property type="entry name" value="RIBOSOMAL PROTEIN L32"/>
    <property type="match status" value="1"/>
</dbReference>
<name>A0A3P6T9P5_DIBLA</name>
<dbReference type="CDD" id="cd00513">
    <property type="entry name" value="Ribosomal_L32_L32e"/>
    <property type="match status" value="1"/>
</dbReference>
<keyword evidence="3" id="KW-0687">Ribonucleoprotein</keyword>
<protein>
    <recommendedName>
        <fullName evidence="4">60S ribosomal protein L32</fullName>
    </recommendedName>
</protein>
<accession>A0A3P6T9P5</accession>
<evidence type="ECO:0000256" key="2">
    <source>
        <dbReference type="ARBA" id="ARBA00022980"/>
    </source>
</evidence>
<dbReference type="GO" id="GO:0006412">
    <property type="term" value="P:translation"/>
    <property type="evidence" value="ECO:0007669"/>
    <property type="project" value="InterPro"/>
</dbReference>
<reference evidence="5 6" key="1">
    <citation type="submission" date="2018-11" db="EMBL/GenBank/DDBJ databases">
        <authorList>
            <consortium name="Pathogen Informatics"/>
        </authorList>
    </citation>
    <scope>NUCLEOTIDE SEQUENCE [LARGE SCALE GENOMIC DNA]</scope>
</reference>
<evidence type="ECO:0000256" key="3">
    <source>
        <dbReference type="ARBA" id="ARBA00023274"/>
    </source>
</evidence>
<dbReference type="EMBL" id="UYRU01043017">
    <property type="protein sequence ID" value="VDK79633.1"/>
    <property type="molecule type" value="Genomic_DNA"/>
</dbReference>
<dbReference type="PROSITE" id="PS00580">
    <property type="entry name" value="RIBOSOMAL_L32E"/>
    <property type="match status" value="1"/>
</dbReference>
<dbReference type="GO" id="GO:0003735">
    <property type="term" value="F:structural constituent of ribosome"/>
    <property type="evidence" value="ECO:0007669"/>
    <property type="project" value="InterPro"/>
</dbReference>
<organism evidence="5 6">
    <name type="scientific">Dibothriocephalus latus</name>
    <name type="common">Fish tapeworm</name>
    <name type="synonym">Diphyllobothrium latum</name>
    <dbReference type="NCBI Taxonomy" id="60516"/>
    <lineage>
        <taxon>Eukaryota</taxon>
        <taxon>Metazoa</taxon>
        <taxon>Spiralia</taxon>
        <taxon>Lophotrochozoa</taxon>
        <taxon>Platyhelminthes</taxon>
        <taxon>Cestoda</taxon>
        <taxon>Eucestoda</taxon>
        <taxon>Diphyllobothriidea</taxon>
        <taxon>Diphyllobothriidae</taxon>
        <taxon>Dibothriocephalus</taxon>
    </lineage>
</organism>
<evidence type="ECO:0000313" key="5">
    <source>
        <dbReference type="EMBL" id="VDK79633.1"/>
    </source>
</evidence>
<comment type="similarity">
    <text evidence="1">Belongs to the eukaryotic ribosomal protein eL32 family.</text>
</comment>
<dbReference type="InterPro" id="IPR018263">
    <property type="entry name" value="Ribosomal_eL32_CS"/>
</dbReference>
<dbReference type="Pfam" id="PF01655">
    <property type="entry name" value="Ribosomal_L32e"/>
    <property type="match status" value="1"/>
</dbReference>
<dbReference type="Proteomes" id="UP000281553">
    <property type="component" value="Unassembled WGS sequence"/>
</dbReference>
<gene>
    <name evidence="5" type="ORF">DILT_LOCUS3032</name>
</gene>
<keyword evidence="2" id="KW-0689">Ribosomal protein</keyword>
<dbReference type="OrthoDB" id="268693at2759"/>
<dbReference type="AlphaFoldDB" id="A0A3P6T9P5"/>
<evidence type="ECO:0000313" key="6">
    <source>
        <dbReference type="Proteomes" id="UP000281553"/>
    </source>
</evidence>
<sequence>MALRPLHHPKIVKKHTKKFRRHHNDRYMRLGVKWRKPKGIDNRVRRRFKGQMRMPKIGYGSAERTRHIHPDGFKHILVHNVKELEVLLMQHRTHAGVIARTIAKKNRVKIVERAKELNIRLVNPNAKIRQTENE</sequence>
<keyword evidence="6" id="KW-1185">Reference proteome</keyword>
<dbReference type="InterPro" id="IPR001515">
    <property type="entry name" value="Ribosomal_eL32"/>
</dbReference>
<evidence type="ECO:0000256" key="1">
    <source>
        <dbReference type="ARBA" id="ARBA00008431"/>
    </source>
</evidence>
<dbReference type="InterPro" id="IPR036351">
    <property type="entry name" value="Ribosomal_eL32_sf"/>
</dbReference>
<dbReference type="GO" id="GO:0022625">
    <property type="term" value="C:cytosolic large ribosomal subunit"/>
    <property type="evidence" value="ECO:0007669"/>
    <property type="project" value="TreeGrafter"/>
</dbReference>
<proteinExistence type="inferred from homology"/>
<dbReference type="SUPFAM" id="SSF52042">
    <property type="entry name" value="Ribosomal protein L32e"/>
    <property type="match status" value="1"/>
</dbReference>
<dbReference type="SMART" id="SM01393">
    <property type="entry name" value="Ribosomal_L32e"/>
    <property type="match status" value="1"/>
</dbReference>
<dbReference type="PANTHER" id="PTHR23413">
    <property type="entry name" value="60S RIBOSOMAL PROTEIN L32 AND DNA-DIRECTED RNA POLYMERASE II, SUBUNIT N"/>
    <property type="match status" value="1"/>
</dbReference>
<evidence type="ECO:0000256" key="4">
    <source>
        <dbReference type="ARBA" id="ARBA00035335"/>
    </source>
</evidence>